<keyword evidence="2" id="KW-0732">Signal</keyword>
<dbReference type="OrthoDB" id="2439692at2759"/>
<dbReference type="PANTHER" id="PTHR38118">
    <property type="entry name" value="ANCHORED CELL WALL PROTEIN 11-RELATED"/>
    <property type="match status" value="1"/>
</dbReference>
<feature type="signal peptide" evidence="2">
    <location>
        <begin position="1"/>
        <end position="20"/>
    </location>
</feature>
<dbReference type="InterPro" id="IPR056124">
    <property type="entry name" value="DUF7707"/>
</dbReference>
<evidence type="ECO:0000256" key="2">
    <source>
        <dbReference type="SAM" id="SignalP"/>
    </source>
</evidence>
<reference evidence="4" key="1">
    <citation type="submission" date="2020-03" db="EMBL/GenBank/DDBJ databases">
        <title>Site-based positive gene gene selection in Geosmithia morbida across the United States reveals a broad range of putative effectors and factors for local host and environmental adapation.</title>
        <authorList>
            <person name="Onufrak A."/>
            <person name="Murdoch R.W."/>
            <person name="Gazis R."/>
            <person name="Huff M."/>
            <person name="Staton M."/>
            <person name="Klingeman W."/>
            <person name="Hadziabdic D."/>
        </authorList>
    </citation>
    <scope>NUCLEOTIDE SEQUENCE</scope>
    <source>
        <strain evidence="4">1262</strain>
    </source>
</reference>
<dbReference type="GeneID" id="55969978"/>
<evidence type="ECO:0000313" key="5">
    <source>
        <dbReference type="Proteomes" id="UP000749293"/>
    </source>
</evidence>
<accession>A0A9P4YXI8</accession>
<protein>
    <submittedName>
        <fullName evidence="4">Conserved hypothetical, protein</fullName>
    </submittedName>
</protein>
<proteinExistence type="predicted"/>
<feature type="domain" description="DUF7707" evidence="3">
    <location>
        <begin position="22"/>
        <end position="126"/>
    </location>
</feature>
<dbReference type="Proteomes" id="UP000749293">
    <property type="component" value="Unassembled WGS sequence"/>
</dbReference>
<dbReference type="PANTHER" id="PTHR38118:SF2">
    <property type="entry name" value="CDP-ALCOHOL PHOSPHATIDYLTRANSFERASE PROTEIN"/>
    <property type="match status" value="1"/>
</dbReference>
<feature type="chain" id="PRO_5040238612" evidence="2">
    <location>
        <begin position="21"/>
        <end position="190"/>
    </location>
</feature>
<dbReference type="EMBL" id="JAANYQ010000003">
    <property type="protein sequence ID" value="KAF4124911.1"/>
    <property type="molecule type" value="Genomic_DNA"/>
</dbReference>
<evidence type="ECO:0000259" key="3">
    <source>
        <dbReference type="Pfam" id="PF24808"/>
    </source>
</evidence>
<comment type="caution">
    <text evidence="4">The sequence shown here is derived from an EMBL/GenBank/DDBJ whole genome shotgun (WGS) entry which is preliminary data.</text>
</comment>
<dbReference type="AlphaFoldDB" id="A0A9P4YXI8"/>
<keyword evidence="5" id="KW-1185">Reference proteome</keyword>
<feature type="region of interest" description="Disordered" evidence="1">
    <location>
        <begin position="142"/>
        <end position="161"/>
    </location>
</feature>
<organism evidence="4 5">
    <name type="scientific">Geosmithia morbida</name>
    <dbReference type="NCBI Taxonomy" id="1094350"/>
    <lineage>
        <taxon>Eukaryota</taxon>
        <taxon>Fungi</taxon>
        <taxon>Dikarya</taxon>
        <taxon>Ascomycota</taxon>
        <taxon>Pezizomycotina</taxon>
        <taxon>Sordariomycetes</taxon>
        <taxon>Hypocreomycetidae</taxon>
        <taxon>Hypocreales</taxon>
        <taxon>Bionectriaceae</taxon>
        <taxon>Geosmithia</taxon>
    </lineage>
</organism>
<dbReference type="Pfam" id="PF24808">
    <property type="entry name" value="DUF7707"/>
    <property type="match status" value="1"/>
</dbReference>
<evidence type="ECO:0000313" key="4">
    <source>
        <dbReference type="EMBL" id="KAF4124911.1"/>
    </source>
</evidence>
<name>A0A9P4YXI8_9HYPO</name>
<dbReference type="RefSeq" id="XP_035323563.1">
    <property type="nucleotide sequence ID" value="XM_035465726.1"/>
</dbReference>
<sequence length="190" mass="20146">MLFRSTLVSVVTLFVAVGQAQYKIDPDSVDSDVRDAWCVTQKDTCPLICQQTKPGTTLVNTCDSATLTYGCLCGDNKKPNLSEYSLTLPYFVCREWGTQCVANCGEHNNECASDCRQNHPCGAQSPTRVNVTSTSAAATASATDDTTIYDRPGTSSSDDDEGAAATLALGRTYGTAVVLGGMFVGFAILL</sequence>
<evidence type="ECO:0000256" key="1">
    <source>
        <dbReference type="SAM" id="MobiDB-lite"/>
    </source>
</evidence>
<gene>
    <name evidence="4" type="ORF">GMORB2_3750</name>
</gene>